<dbReference type="PRINTS" id="PR00081">
    <property type="entry name" value="GDHRDH"/>
</dbReference>
<dbReference type="Gene3D" id="3.40.50.720">
    <property type="entry name" value="NAD(P)-binding Rossmann-like Domain"/>
    <property type="match status" value="1"/>
</dbReference>
<dbReference type="PANTHER" id="PTHR24321">
    <property type="entry name" value="DEHYDROGENASES, SHORT CHAIN"/>
    <property type="match status" value="1"/>
</dbReference>
<dbReference type="CDD" id="cd05233">
    <property type="entry name" value="SDR_c"/>
    <property type="match status" value="1"/>
</dbReference>
<protein>
    <submittedName>
        <fullName evidence="3">SDR family oxidoreductase</fullName>
    </submittedName>
</protein>
<comment type="caution">
    <text evidence="3">The sequence shown here is derived from an EMBL/GenBank/DDBJ whole genome shotgun (WGS) entry which is preliminary data.</text>
</comment>
<reference evidence="3 4" key="1">
    <citation type="submission" date="2023-06" db="EMBL/GenBank/DDBJ databases">
        <title>Microbacterium sp. nov., isolated from a waste landfill.</title>
        <authorList>
            <person name="Wen W."/>
        </authorList>
    </citation>
    <scope>NUCLEOTIDE SEQUENCE [LARGE SCALE GENOMIC DNA]</scope>
    <source>
        <strain evidence="3 4">ASV49</strain>
    </source>
</reference>
<dbReference type="PANTHER" id="PTHR24321:SF8">
    <property type="entry name" value="ESTRADIOL 17-BETA-DEHYDROGENASE 8-RELATED"/>
    <property type="match status" value="1"/>
</dbReference>
<keyword evidence="2" id="KW-0560">Oxidoreductase</keyword>
<name>A0ABT7MVF1_9MICO</name>
<dbReference type="EMBL" id="JASXSZ010000001">
    <property type="protein sequence ID" value="MDL9978431.1"/>
    <property type="molecule type" value="Genomic_DNA"/>
</dbReference>
<organism evidence="3 4">
    <name type="scientific">Microbacterium candidum</name>
    <dbReference type="NCBI Taxonomy" id="3041922"/>
    <lineage>
        <taxon>Bacteria</taxon>
        <taxon>Bacillati</taxon>
        <taxon>Actinomycetota</taxon>
        <taxon>Actinomycetes</taxon>
        <taxon>Micrococcales</taxon>
        <taxon>Microbacteriaceae</taxon>
        <taxon>Microbacterium</taxon>
    </lineage>
</organism>
<gene>
    <name evidence="3" type="ORF">QSV35_03725</name>
</gene>
<dbReference type="Pfam" id="PF13561">
    <property type="entry name" value="adh_short_C2"/>
    <property type="match status" value="1"/>
</dbReference>
<dbReference type="SUPFAM" id="SSF51735">
    <property type="entry name" value="NAD(P)-binding Rossmann-fold domains"/>
    <property type="match status" value="1"/>
</dbReference>
<accession>A0ABT7MVF1</accession>
<evidence type="ECO:0000256" key="1">
    <source>
        <dbReference type="ARBA" id="ARBA00006484"/>
    </source>
</evidence>
<dbReference type="InterPro" id="IPR020904">
    <property type="entry name" value="Sc_DH/Rdtase_CS"/>
</dbReference>
<comment type="similarity">
    <text evidence="1">Belongs to the short-chain dehydrogenases/reductases (SDR) family.</text>
</comment>
<dbReference type="InterPro" id="IPR036291">
    <property type="entry name" value="NAD(P)-bd_dom_sf"/>
</dbReference>
<dbReference type="InterPro" id="IPR002347">
    <property type="entry name" value="SDR_fam"/>
</dbReference>
<dbReference type="Proteomes" id="UP001235064">
    <property type="component" value="Unassembled WGS sequence"/>
</dbReference>
<dbReference type="RefSeq" id="WP_286286832.1">
    <property type="nucleotide sequence ID" value="NZ_JASXSZ010000001.1"/>
</dbReference>
<proteinExistence type="inferred from homology"/>
<dbReference type="PROSITE" id="PS00061">
    <property type="entry name" value="ADH_SHORT"/>
    <property type="match status" value="1"/>
</dbReference>
<keyword evidence="4" id="KW-1185">Reference proteome</keyword>
<evidence type="ECO:0000313" key="3">
    <source>
        <dbReference type="EMBL" id="MDL9978431.1"/>
    </source>
</evidence>
<evidence type="ECO:0000256" key="2">
    <source>
        <dbReference type="ARBA" id="ARBA00023002"/>
    </source>
</evidence>
<dbReference type="PRINTS" id="PR00080">
    <property type="entry name" value="SDRFAMILY"/>
</dbReference>
<evidence type="ECO:0000313" key="4">
    <source>
        <dbReference type="Proteomes" id="UP001235064"/>
    </source>
</evidence>
<sequence>MIDFAGKVALVTGAGRGIGRATALALADSGARLVVTDVRAQVEGLTYETAGASELDATVDLIRDAGGEAIAAHADVRDVAELRAAVDRALAEWGRLDTVVANAGIASWPPTTWEATEEQWGTMLDVVLTGTWNTVRAAVPALRAGGRGGAIIIVGSTAAVRPLATIGHYAAAKSGLVGMAKSLALELAPESIRVVVVEPGGTSTYMTENPQAEKWQAGFGGGDTLALPMPIERMEPIDVAHAIRWLASDEARYITGTTLVVDAGATL</sequence>